<dbReference type="PROSITE" id="PS51352">
    <property type="entry name" value="THIOREDOXIN_2"/>
    <property type="match status" value="1"/>
</dbReference>
<dbReference type="Gene3D" id="3.40.30.10">
    <property type="entry name" value="Glutaredoxin"/>
    <property type="match status" value="1"/>
</dbReference>
<comment type="similarity">
    <text evidence="1 7">Belongs to the thioredoxin family.</text>
</comment>
<gene>
    <name evidence="11" type="ORF">GL4_0564</name>
</gene>
<evidence type="ECO:0000259" key="10">
    <source>
        <dbReference type="PROSITE" id="PS51352"/>
    </source>
</evidence>
<evidence type="ECO:0000256" key="8">
    <source>
        <dbReference type="PIRSR" id="PIRSR000077-1"/>
    </source>
</evidence>
<name>A0A0A8JZ01_9HYPH</name>
<feature type="active site" description="Nucleophile" evidence="8">
    <location>
        <position position="34"/>
    </location>
</feature>
<dbReference type="EMBL" id="AP014648">
    <property type="protein sequence ID" value="BAQ16028.1"/>
    <property type="molecule type" value="Genomic_DNA"/>
</dbReference>
<keyword evidence="12" id="KW-1185">Reference proteome</keyword>
<feature type="domain" description="Thioredoxin" evidence="10">
    <location>
        <begin position="1"/>
        <end position="107"/>
    </location>
</feature>
<keyword evidence="2" id="KW-0813">Transport</keyword>
<evidence type="ECO:0000313" key="11">
    <source>
        <dbReference type="EMBL" id="BAQ16028.1"/>
    </source>
</evidence>
<keyword evidence="4 9" id="KW-1015">Disulfide bond</keyword>
<reference evidence="11 12" key="1">
    <citation type="submission" date="2014-09" db="EMBL/GenBank/DDBJ databases">
        <title>Genome sequencing of Methyloceanibacter caenitepidi Gela4.</title>
        <authorList>
            <person name="Takeuchi M."/>
            <person name="Susumu S."/>
            <person name="Kamagata Y."/>
            <person name="Oshima K."/>
            <person name="Hattori M."/>
            <person name="Iwasaki W."/>
        </authorList>
    </citation>
    <scope>NUCLEOTIDE SEQUENCE [LARGE SCALE GENOMIC DNA]</scope>
    <source>
        <strain evidence="11 12">Gela4</strain>
    </source>
</reference>
<evidence type="ECO:0000256" key="7">
    <source>
        <dbReference type="PIRNR" id="PIRNR000077"/>
    </source>
</evidence>
<dbReference type="InterPro" id="IPR013766">
    <property type="entry name" value="Thioredoxin_domain"/>
</dbReference>
<dbReference type="OrthoDB" id="9790390at2"/>
<dbReference type="GO" id="GO:0045454">
    <property type="term" value="P:cell redox homeostasis"/>
    <property type="evidence" value="ECO:0007669"/>
    <property type="project" value="TreeGrafter"/>
</dbReference>
<proteinExistence type="inferred from homology"/>
<dbReference type="Pfam" id="PF00085">
    <property type="entry name" value="Thioredoxin"/>
    <property type="match status" value="1"/>
</dbReference>
<evidence type="ECO:0000313" key="12">
    <source>
        <dbReference type="Proteomes" id="UP000031643"/>
    </source>
</evidence>
<keyword evidence="5 9" id="KW-0676">Redox-active center</keyword>
<dbReference type="PANTHER" id="PTHR45663">
    <property type="entry name" value="GEO12009P1"/>
    <property type="match status" value="1"/>
</dbReference>
<dbReference type="GO" id="GO:0005829">
    <property type="term" value="C:cytosol"/>
    <property type="evidence" value="ECO:0007669"/>
    <property type="project" value="TreeGrafter"/>
</dbReference>
<accession>A0A0A8JZ01</accession>
<dbReference type="HOGENOM" id="CLU_090389_10_2_5"/>
<sequence>MATDKVSDDTFEAEVLKSSTPVVVDFWAEWCGPCRQIAPALEEIAKDLGDKVKITKLNIDENPNAPAKYNVRAIPTLIIFKDGEVVDTLRGAYPKNQLAAWIGGAVDGVA</sequence>
<evidence type="ECO:0000256" key="3">
    <source>
        <dbReference type="ARBA" id="ARBA00022982"/>
    </source>
</evidence>
<feature type="site" description="Contributes to redox potential value" evidence="8">
    <location>
        <position position="33"/>
    </location>
</feature>
<dbReference type="Proteomes" id="UP000031643">
    <property type="component" value="Chromosome"/>
</dbReference>
<dbReference type="SUPFAM" id="SSF52833">
    <property type="entry name" value="Thioredoxin-like"/>
    <property type="match status" value="1"/>
</dbReference>
<dbReference type="PRINTS" id="PR00421">
    <property type="entry name" value="THIOREDOXIN"/>
</dbReference>
<dbReference type="FunFam" id="3.40.30.10:FF:000001">
    <property type="entry name" value="Thioredoxin"/>
    <property type="match status" value="1"/>
</dbReference>
<feature type="active site" description="Nucleophile" evidence="8">
    <location>
        <position position="31"/>
    </location>
</feature>
<protein>
    <recommendedName>
        <fullName evidence="6 7">Thioredoxin</fullName>
    </recommendedName>
</protein>
<evidence type="ECO:0000256" key="9">
    <source>
        <dbReference type="PIRSR" id="PIRSR000077-4"/>
    </source>
</evidence>
<dbReference type="InterPro" id="IPR036249">
    <property type="entry name" value="Thioredoxin-like_sf"/>
</dbReference>
<dbReference type="AlphaFoldDB" id="A0A0A8JZ01"/>
<dbReference type="PROSITE" id="PS00194">
    <property type="entry name" value="THIOREDOXIN_1"/>
    <property type="match status" value="1"/>
</dbReference>
<dbReference type="PIRSF" id="PIRSF000077">
    <property type="entry name" value="Thioredoxin"/>
    <property type="match status" value="1"/>
</dbReference>
<dbReference type="RefSeq" id="WP_045364278.1">
    <property type="nucleotide sequence ID" value="NZ_AP014648.1"/>
</dbReference>
<dbReference type="PANTHER" id="PTHR45663:SF11">
    <property type="entry name" value="GEO12009P1"/>
    <property type="match status" value="1"/>
</dbReference>
<evidence type="ECO:0000256" key="4">
    <source>
        <dbReference type="ARBA" id="ARBA00023157"/>
    </source>
</evidence>
<feature type="disulfide bond" description="Redox-active" evidence="9">
    <location>
        <begin position="31"/>
        <end position="34"/>
    </location>
</feature>
<dbReference type="InterPro" id="IPR017937">
    <property type="entry name" value="Thioredoxin_CS"/>
</dbReference>
<evidence type="ECO:0000256" key="2">
    <source>
        <dbReference type="ARBA" id="ARBA00022448"/>
    </source>
</evidence>
<evidence type="ECO:0000256" key="1">
    <source>
        <dbReference type="ARBA" id="ARBA00008987"/>
    </source>
</evidence>
<dbReference type="KEGG" id="mcg:GL4_0564"/>
<evidence type="ECO:0000256" key="5">
    <source>
        <dbReference type="ARBA" id="ARBA00023284"/>
    </source>
</evidence>
<dbReference type="InterPro" id="IPR005746">
    <property type="entry name" value="Thioredoxin"/>
</dbReference>
<organism evidence="11 12">
    <name type="scientific">Methyloceanibacter caenitepidi</name>
    <dbReference type="NCBI Taxonomy" id="1384459"/>
    <lineage>
        <taxon>Bacteria</taxon>
        <taxon>Pseudomonadati</taxon>
        <taxon>Pseudomonadota</taxon>
        <taxon>Alphaproteobacteria</taxon>
        <taxon>Hyphomicrobiales</taxon>
        <taxon>Hyphomicrobiaceae</taxon>
        <taxon>Methyloceanibacter</taxon>
    </lineage>
</organism>
<feature type="site" description="Contributes to redox potential value" evidence="8">
    <location>
        <position position="32"/>
    </location>
</feature>
<dbReference type="GO" id="GO:0015035">
    <property type="term" value="F:protein-disulfide reductase activity"/>
    <property type="evidence" value="ECO:0007669"/>
    <property type="project" value="UniProtKB-UniRule"/>
</dbReference>
<feature type="site" description="Deprotonates C-terminal active site Cys" evidence="8">
    <location>
        <position position="25"/>
    </location>
</feature>
<keyword evidence="3" id="KW-0249">Electron transport</keyword>
<dbReference type="NCBIfam" id="TIGR01068">
    <property type="entry name" value="thioredoxin"/>
    <property type="match status" value="1"/>
</dbReference>
<dbReference type="STRING" id="1384459.GL4_0564"/>
<evidence type="ECO:0000256" key="6">
    <source>
        <dbReference type="NCBIfam" id="TIGR01068"/>
    </source>
</evidence>
<dbReference type="CDD" id="cd02947">
    <property type="entry name" value="TRX_family"/>
    <property type="match status" value="1"/>
</dbReference>